<evidence type="ECO:0000313" key="2">
    <source>
        <dbReference type="EMBL" id="CAI9157729.1"/>
    </source>
</evidence>
<feature type="region of interest" description="Disordered" evidence="1">
    <location>
        <begin position="1"/>
        <end position="72"/>
    </location>
</feature>
<dbReference type="Proteomes" id="UP001176941">
    <property type="component" value="Chromosome 16"/>
</dbReference>
<dbReference type="EMBL" id="OX459952">
    <property type="protein sequence ID" value="CAI9157729.1"/>
    <property type="molecule type" value="Genomic_DNA"/>
</dbReference>
<reference evidence="2" key="1">
    <citation type="submission" date="2023-04" db="EMBL/GenBank/DDBJ databases">
        <authorList>
            <consortium name="ELIXIR-Norway"/>
        </authorList>
    </citation>
    <scope>NUCLEOTIDE SEQUENCE [LARGE SCALE GENOMIC DNA]</scope>
</reference>
<gene>
    <name evidence="2" type="ORF">MRATA1EN1_LOCUS6691</name>
</gene>
<accession>A0ABN8Y841</accession>
<sequence>MTLPVARTQVASLGERPHQMLTGTGNNGHPRALLVRPEPAAFSTSDRARGGSPRHPRTPGILSPPQATEAPG</sequence>
<proteinExistence type="predicted"/>
<organism evidence="2 3">
    <name type="scientific">Rangifer tarandus platyrhynchus</name>
    <name type="common">Svalbard reindeer</name>
    <dbReference type="NCBI Taxonomy" id="3082113"/>
    <lineage>
        <taxon>Eukaryota</taxon>
        <taxon>Metazoa</taxon>
        <taxon>Chordata</taxon>
        <taxon>Craniata</taxon>
        <taxon>Vertebrata</taxon>
        <taxon>Euteleostomi</taxon>
        <taxon>Mammalia</taxon>
        <taxon>Eutheria</taxon>
        <taxon>Laurasiatheria</taxon>
        <taxon>Artiodactyla</taxon>
        <taxon>Ruminantia</taxon>
        <taxon>Pecora</taxon>
        <taxon>Cervidae</taxon>
        <taxon>Odocoileinae</taxon>
        <taxon>Rangifer</taxon>
    </lineage>
</organism>
<protein>
    <submittedName>
        <fullName evidence="2">Uncharacterized protein</fullName>
    </submittedName>
</protein>
<keyword evidence="3" id="KW-1185">Reference proteome</keyword>
<name>A0ABN8Y841_RANTA</name>
<evidence type="ECO:0000256" key="1">
    <source>
        <dbReference type="SAM" id="MobiDB-lite"/>
    </source>
</evidence>
<evidence type="ECO:0000313" key="3">
    <source>
        <dbReference type="Proteomes" id="UP001176941"/>
    </source>
</evidence>